<dbReference type="InterPro" id="IPR011961">
    <property type="entry name" value="RimM"/>
</dbReference>
<evidence type="ECO:0000256" key="5">
    <source>
        <dbReference type="HAMAP-Rule" id="MF_00014"/>
    </source>
</evidence>
<proteinExistence type="inferred from homology"/>
<dbReference type="SUPFAM" id="SSF50447">
    <property type="entry name" value="Translation proteins"/>
    <property type="match status" value="1"/>
</dbReference>
<keyword evidence="1 5" id="KW-0963">Cytoplasm</keyword>
<dbReference type="InterPro" id="IPR009000">
    <property type="entry name" value="Transl_B-barrel_sf"/>
</dbReference>
<protein>
    <recommendedName>
        <fullName evidence="5">Ribosome maturation factor RimM</fullName>
    </recommendedName>
</protein>
<dbReference type="GO" id="GO:0042274">
    <property type="term" value="P:ribosomal small subunit biogenesis"/>
    <property type="evidence" value="ECO:0007669"/>
    <property type="project" value="UniProtKB-UniRule"/>
</dbReference>
<keyword evidence="2 5" id="KW-0690">Ribosome biogenesis</keyword>
<dbReference type="Proteomes" id="UP001216390">
    <property type="component" value="Chromosome"/>
</dbReference>
<evidence type="ECO:0000256" key="4">
    <source>
        <dbReference type="ARBA" id="ARBA00023186"/>
    </source>
</evidence>
<dbReference type="GO" id="GO:0043022">
    <property type="term" value="F:ribosome binding"/>
    <property type="evidence" value="ECO:0007669"/>
    <property type="project" value="InterPro"/>
</dbReference>
<comment type="similarity">
    <text evidence="5">Belongs to the RimM family.</text>
</comment>
<keyword evidence="4 5" id="KW-0143">Chaperone</keyword>
<evidence type="ECO:0000259" key="6">
    <source>
        <dbReference type="Pfam" id="PF01782"/>
    </source>
</evidence>
<dbReference type="InterPro" id="IPR036976">
    <property type="entry name" value="RimM_N_sf"/>
</dbReference>
<evidence type="ECO:0000256" key="1">
    <source>
        <dbReference type="ARBA" id="ARBA00022490"/>
    </source>
</evidence>
<dbReference type="KEGG" id="ima:PO878_13180"/>
<name>A0AAE9Y3M8_9ACTN</name>
<feature type="domain" description="RimM N-terminal" evidence="6">
    <location>
        <begin position="10"/>
        <end position="82"/>
    </location>
</feature>
<dbReference type="InterPro" id="IPR002676">
    <property type="entry name" value="RimM_N"/>
</dbReference>
<accession>A0AAE9Y3M8</accession>
<dbReference type="Gene3D" id="2.30.30.240">
    <property type="entry name" value="PRC-barrel domain"/>
    <property type="match status" value="1"/>
</dbReference>
<dbReference type="SUPFAM" id="SSF50346">
    <property type="entry name" value="PRC-barrel domain"/>
    <property type="match status" value="1"/>
</dbReference>
<evidence type="ECO:0000313" key="8">
    <source>
        <dbReference type="Proteomes" id="UP001216390"/>
    </source>
</evidence>
<comment type="domain">
    <text evidence="5">The PRC barrel domain binds ribosomal protein uS19.</text>
</comment>
<evidence type="ECO:0000256" key="2">
    <source>
        <dbReference type="ARBA" id="ARBA00022517"/>
    </source>
</evidence>
<reference evidence="7" key="1">
    <citation type="submission" date="2023-01" db="EMBL/GenBank/DDBJ databases">
        <title>The diversity of Class Acidimicrobiia in South China Sea sediment environments and the proposal of Iamia marina sp. nov., a novel species of the genus Iamia.</title>
        <authorList>
            <person name="He Y."/>
            <person name="Tian X."/>
        </authorList>
    </citation>
    <scope>NUCLEOTIDE SEQUENCE</scope>
    <source>
        <strain evidence="7">DSM 19957</strain>
    </source>
</reference>
<dbReference type="Gene3D" id="2.40.30.60">
    <property type="entry name" value="RimM"/>
    <property type="match status" value="1"/>
</dbReference>
<dbReference type="EMBL" id="CP116942">
    <property type="protein sequence ID" value="WCO65449.1"/>
    <property type="molecule type" value="Genomic_DNA"/>
</dbReference>
<dbReference type="Pfam" id="PF01782">
    <property type="entry name" value="RimM"/>
    <property type="match status" value="1"/>
</dbReference>
<dbReference type="PANTHER" id="PTHR33692:SF1">
    <property type="entry name" value="RIBOSOME MATURATION FACTOR RIMM"/>
    <property type="match status" value="1"/>
</dbReference>
<dbReference type="GO" id="GO:0005737">
    <property type="term" value="C:cytoplasm"/>
    <property type="evidence" value="ECO:0007669"/>
    <property type="project" value="UniProtKB-SubCell"/>
</dbReference>
<keyword evidence="8" id="KW-1185">Reference proteome</keyword>
<evidence type="ECO:0000313" key="7">
    <source>
        <dbReference type="EMBL" id="WCO65449.1"/>
    </source>
</evidence>
<dbReference type="InterPro" id="IPR011033">
    <property type="entry name" value="PRC_barrel-like_sf"/>
</dbReference>
<dbReference type="GO" id="GO:0005840">
    <property type="term" value="C:ribosome"/>
    <property type="evidence" value="ECO:0007669"/>
    <property type="project" value="InterPro"/>
</dbReference>
<comment type="function">
    <text evidence="5">An accessory protein needed during the final step in the assembly of 30S ribosomal subunit, possibly for assembly of the head region. Essential for efficient processing of 16S rRNA. May be needed both before and after RbfA during the maturation of 16S rRNA. It has affinity for free ribosomal 30S subunits but not for 70S ribosomes.</text>
</comment>
<organism evidence="7 8">
    <name type="scientific">Iamia majanohamensis</name>
    <dbReference type="NCBI Taxonomy" id="467976"/>
    <lineage>
        <taxon>Bacteria</taxon>
        <taxon>Bacillati</taxon>
        <taxon>Actinomycetota</taxon>
        <taxon>Acidimicrobiia</taxon>
        <taxon>Acidimicrobiales</taxon>
        <taxon>Iamiaceae</taxon>
        <taxon>Iamia</taxon>
    </lineage>
</organism>
<dbReference type="AlphaFoldDB" id="A0AAE9Y3M8"/>
<comment type="subunit">
    <text evidence="5">Binds ribosomal protein uS19.</text>
</comment>
<dbReference type="PANTHER" id="PTHR33692">
    <property type="entry name" value="RIBOSOME MATURATION FACTOR RIMM"/>
    <property type="match status" value="1"/>
</dbReference>
<keyword evidence="3 5" id="KW-0698">rRNA processing</keyword>
<evidence type="ECO:0000256" key="3">
    <source>
        <dbReference type="ARBA" id="ARBA00022552"/>
    </source>
</evidence>
<dbReference type="HAMAP" id="MF_00014">
    <property type="entry name" value="Ribosome_mat_RimM"/>
    <property type="match status" value="1"/>
</dbReference>
<gene>
    <name evidence="5 7" type="primary">rimM</name>
    <name evidence="7" type="ORF">PO878_13180</name>
</gene>
<dbReference type="NCBIfam" id="TIGR02273">
    <property type="entry name" value="16S_RimM"/>
    <property type="match status" value="1"/>
</dbReference>
<dbReference type="RefSeq" id="WP_272734974.1">
    <property type="nucleotide sequence ID" value="NZ_CP116942.1"/>
</dbReference>
<dbReference type="GO" id="GO:0006364">
    <property type="term" value="P:rRNA processing"/>
    <property type="evidence" value="ECO:0007669"/>
    <property type="project" value="UniProtKB-UniRule"/>
</dbReference>
<sequence length="165" mass="17265">MAPPDDLLEVGRVDKAHGLRGEVIVALTTDRTERVAPGARLWVGDVEREVLRSGPHQHRWIVAFSGVDGRDGAEALRGLALSAAPLEADDDAMWVHELVGAEVALPDGTAVGRVEAVQDNPAHELLVLESGALVPVVFVTDASGLPARVVIDPPEGLLDGDLAAG</sequence>
<comment type="subcellular location">
    <subcellularLocation>
        <location evidence="5">Cytoplasm</location>
    </subcellularLocation>
</comment>